<evidence type="ECO:0000313" key="1">
    <source>
        <dbReference type="EMBL" id="CRG88171.1"/>
    </source>
</evidence>
<reference evidence="1 2" key="1">
    <citation type="submission" date="2015-04" db="EMBL/GenBank/DDBJ databases">
        <authorList>
            <person name="Syromyatnikov M.Y."/>
            <person name="Popov V.N."/>
        </authorList>
    </citation>
    <scope>NUCLEOTIDE SEQUENCE [LARGE SCALE GENOMIC DNA]</scope>
    <source>
        <strain evidence="1">WF-38-12</strain>
    </source>
</reference>
<dbReference type="Proteomes" id="UP000054383">
    <property type="component" value="Unassembled WGS sequence"/>
</dbReference>
<keyword evidence="2" id="KW-1185">Reference proteome</keyword>
<sequence>MASKSLFPKTGLSRLALPLPMRIGAFKPAQGKVWNRLGSTNASSTSDALHEYFALVWNKPNIEAHIANLQPFKFADEQVQITFFGEMKTTAGWEQTGICFACQAPSEERVRTAILEHEKDYKV</sequence>
<dbReference type="EMBL" id="CVMT01000004">
    <property type="protein sequence ID" value="CRG88171.1"/>
    <property type="molecule type" value="Genomic_DNA"/>
</dbReference>
<accession>A0A0U1LZK9</accession>
<dbReference type="OrthoDB" id="4369758at2759"/>
<dbReference type="AlphaFoldDB" id="A0A0U1LZK9"/>
<name>A0A0U1LZK9_TALIS</name>
<evidence type="ECO:0000313" key="2">
    <source>
        <dbReference type="Proteomes" id="UP000054383"/>
    </source>
</evidence>
<proteinExistence type="predicted"/>
<protein>
    <submittedName>
        <fullName evidence="1">Uncharacterized protein</fullName>
    </submittedName>
</protein>
<gene>
    <name evidence="1" type="ORF">PISL3812_05198</name>
</gene>
<organism evidence="1 2">
    <name type="scientific">Talaromyces islandicus</name>
    <name type="common">Penicillium islandicum</name>
    <dbReference type="NCBI Taxonomy" id="28573"/>
    <lineage>
        <taxon>Eukaryota</taxon>
        <taxon>Fungi</taxon>
        <taxon>Dikarya</taxon>
        <taxon>Ascomycota</taxon>
        <taxon>Pezizomycotina</taxon>
        <taxon>Eurotiomycetes</taxon>
        <taxon>Eurotiomycetidae</taxon>
        <taxon>Eurotiales</taxon>
        <taxon>Trichocomaceae</taxon>
        <taxon>Talaromyces</taxon>
        <taxon>Talaromyces sect. Islandici</taxon>
    </lineage>
</organism>